<sequence length="187" mass="22169">MRKFLKHLSLIIIAGLICYLLFDFGDYCSSVGLIFIIPFLVILFIINVVLLSIYNEHKNEKNKSDRNRVTKLYFLCTIGAILLFFLIRYLYHHSYDVIWIGESQENYRVSLTLLEDNHFELKYRGNHGKCVKKGKYENKGNYIFLKRKDLIENYDVKLDSIYFFNKDKSELIPQNKNSRTLPFDASK</sequence>
<proteinExistence type="predicted"/>
<keyword evidence="1" id="KW-0812">Transmembrane</keyword>
<gene>
    <name evidence="2" type="ORF">GCM10010992_05450</name>
</gene>
<protein>
    <submittedName>
        <fullName evidence="2">Uncharacterized protein</fullName>
    </submittedName>
</protein>
<feature type="transmembrane region" description="Helical" evidence="1">
    <location>
        <begin position="7"/>
        <end position="25"/>
    </location>
</feature>
<accession>A0ABQ2NGV6</accession>
<organism evidence="2 3">
    <name type="scientific">Cloacibacterium rupense</name>
    <dbReference type="NCBI Taxonomy" id="517423"/>
    <lineage>
        <taxon>Bacteria</taxon>
        <taxon>Pseudomonadati</taxon>
        <taxon>Bacteroidota</taxon>
        <taxon>Flavobacteriia</taxon>
        <taxon>Flavobacteriales</taxon>
        <taxon>Weeksellaceae</taxon>
    </lineage>
</organism>
<keyword evidence="3" id="KW-1185">Reference proteome</keyword>
<keyword evidence="1" id="KW-0472">Membrane</keyword>
<dbReference type="RefSeq" id="WP_188616547.1">
    <property type="nucleotide sequence ID" value="NZ_BMLV01000001.1"/>
</dbReference>
<dbReference type="Proteomes" id="UP000620064">
    <property type="component" value="Unassembled WGS sequence"/>
</dbReference>
<keyword evidence="1" id="KW-1133">Transmembrane helix</keyword>
<evidence type="ECO:0000313" key="3">
    <source>
        <dbReference type="Proteomes" id="UP000620064"/>
    </source>
</evidence>
<name>A0ABQ2NGV6_9FLAO</name>
<evidence type="ECO:0000256" key="1">
    <source>
        <dbReference type="SAM" id="Phobius"/>
    </source>
</evidence>
<comment type="caution">
    <text evidence="2">The sequence shown here is derived from an EMBL/GenBank/DDBJ whole genome shotgun (WGS) entry which is preliminary data.</text>
</comment>
<reference evidence="3" key="1">
    <citation type="journal article" date="2019" name="Int. J. Syst. Evol. Microbiol.">
        <title>The Global Catalogue of Microorganisms (GCM) 10K type strain sequencing project: providing services to taxonomists for standard genome sequencing and annotation.</title>
        <authorList>
            <consortium name="The Broad Institute Genomics Platform"/>
            <consortium name="The Broad Institute Genome Sequencing Center for Infectious Disease"/>
            <person name="Wu L."/>
            <person name="Ma J."/>
        </authorList>
    </citation>
    <scope>NUCLEOTIDE SEQUENCE [LARGE SCALE GENOMIC DNA]</scope>
    <source>
        <strain evidence="3">CGMCC 1.7656</strain>
    </source>
</reference>
<dbReference type="EMBL" id="BMLV01000001">
    <property type="protein sequence ID" value="GGP02164.1"/>
    <property type="molecule type" value="Genomic_DNA"/>
</dbReference>
<feature type="transmembrane region" description="Helical" evidence="1">
    <location>
        <begin position="31"/>
        <end position="51"/>
    </location>
</feature>
<evidence type="ECO:0000313" key="2">
    <source>
        <dbReference type="EMBL" id="GGP02164.1"/>
    </source>
</evidence>
<feature type="transmembrane region" description="Helical" evidence="1">
    <location>
        <begin position="72"/>
        <end position="91"/>
    </location>
</feature>